<feature type="signal peptide" evidence="1">
    <location>
        <begin position="1"/>
        <end position="24"/>
    </location>
</feature>
<comment type="caution">
    <text evidence="3">The sequence shown here is derived from an EMBL/GenBank/DDBJ whole genome shotgun (WGS) entry which is preliminary data.</text>
</comment>
<dbReference type="EMBL" id="DRSQ01000130">
    <property type="protein sequence ID" value="HHE32206.1"/>
    <property type="molecule type" value="Genomic_DNA"/>
</dbReference>
<reference evidence="3" key="1">
    <citation type="journal article" date="2020" name="mSystems">
        <title>Genome- and Community-Level Interaction Insights into Carbon Utilization and Element Cycling Functions of Hydrothermarchaeota in Hydrothermal Sediment.</title>
        <authorList>
            <person name="Zhou Z."/>
            <person name="Liu Y."/>
            <person name="Xu W."/>
            <person name="Pan J."/>
            <person name="Luo Z.H."/>
            <person name="Li M."/>
        </authorList>
    </citation>
    <scope>NUCLEOTIDE SEQUENCE [LARGE SCALE GENOMIC DNA]</scope>
    <source>
        <strain evidence="2">HyVt-628</strain>
        <strain evidence="3">HyVt-633</strain>
    </source>
</reference>
<organism evidence="3">
    <name type="scientific">Chlorobaculum parvum</name>
    <dbReference type="NCBI Taxonomy" id="274539"/>
    <lineage>
        <taxon>Bacteria</taxon>
        <taxon>Pseudomonadati</taxon>
        <taxon>Chlorobiota</taxon>
        <taxon>Chlorobiia</taxon>
        <taxon>Chlorobiales</taxon>
        <taxon>Chlorobiaceae</taxon>
        <taxon>Chlorobaculum</taxon>
    </lineage>
</organism>
<name>A0A7C5HRM5_9CHLB</name>
<dbReference type="Proteomes" id="UP000886059">
    <property type="component" value="Unassembled WGS sequence"/>
</dbReference>
<dbReference type="AlphaFoldDB" id="A0A7C5HRM5"/>
<keyword evidence="1" id="KW-0732">Signal</keyword>
<dbReference type="Proteomes" id="UP000886058">
    <property type="component" value="Unassembled WGS sequence"/>
</dbReference>
<evidence type="ECO:0000313" key="2">
    <source>
        <dbReference type="EMBL" id="HHE07805.1"/>
    </source>
</evidence>
<sequence>MNFSFSRTLALASLCMLCSQGLYAAEPDGVVAGPFGDKLAVGGLIEVEGSIADPDGGDTSSNIILSTF</sequence>
<dbReference type="EMBL" id="DRSK01000156">
    <property type="protein sequence ID" value="HHE07805.1"/>
    <property type="molecule type" value="Genomic_DNA"/>
</dbReference>
<protein>
    <submittedName>
        <fullName evidence="3">Uncharacterized protein</fullName>
    </submittedName>
</protein>
<proteinExistence type="predicted"/>
<feature type="chain" id="PRO_5036397889" evidence="1">
    <location>
        <begin position="25"/>
        <end position="68"/>
    </location>
</feature>
<evidence type="ECO:0000313" key="3">
    <source>
        <dbReference type="EMBL" id="HHE32206.1"/>
    </source>
</evidence>
<evidence type="ECO:0000256" key="1">
    <source>
        <dbReference type="SAM" id="SignalP"/>
    </source>
</evidence>
<accession>A0A7C5HRM5</accession>
<gene>
    <name evidence="2" type="ORF">ENL01_02705</name>
    <name evidence="3" type="ORF">ENL07_06180</name>
</gene>
<feature type="non-terminal residue" evidence="3">
    <location>
        <position position="68"/>
    </location>
</feature>